<organism evidence="5 6">
    <name type="scientific">Clostridium beijerinckii</name>
    <name type="common">Clostridium MP</name>
    <dbReference type="NCBI Taxonomy" id="1520"/>
    <lineage>
        <taxon>Bacteria</taxon>
        <taxon>Bacillati</taxon>
        <taxon>Bacillota</taxon>
        <taxon>Clostridia</taxon>
        <taxon>Eubacteriales</taxon>
        <taxon>Clostridiaceae</taxon>
        <taxon>Clostridium</taxon>
    </lineage>
</organism>
<dbReference type="PANTHER" id="PTHR37293:SF7">
    <property type="entry name" value="HYPOTHETICAL PHAGE PROTEIN"/>
    <property type="match status" value="1"/>
</dbReference>
<evidence type="ECO:0000313" key="5">
    <source>
        <dbReference type="EMBL" id="OOP74273.1"/>
    </source>
</evidence>
<feature type="compositionally biased region" description="Basic and acidic residues" evidence="2">
    <location>
        <begin position="129"/>
        <end position="141"/>
    </location>
</feature>
<accession>A0A1S9NAC6</accession>
<evidence type="ECO:0000313" key="6">
    <source>
        <dbReference type="Proteomes" id="UP000190959"/>
    </source>
</evidence>
<dbReference type="AlphaFoldDB" id="A0A1S9NAC6"/>
<feature type="compositionally biased region" description="Polar residues" evidence="2">
    <location>
        <begin position="194"/>
        <end position="209"/>
    </location>
</feature>
<protein>
    <submittedName>
        <fullName evidence="5">Phage replisome organizer</fullName>
    </submittedName>
</protein>
<dbReference type="InterPro" id="IPR010056">
    <property type="entry name" value="Phage_rep_org__N"/>
</dbReference>
<dbReference type="RefSeq" id="WP_078115077.1">
    <property type="nucleotide sequence ID" value="NZ_MWMH01000002.1"/>
</dbReference>
<comment type="similarity">
    <text evidence="1">Belongs to the DnaB/DnaD family.</text>
</comment>
<name>A0A1S9NAC6_CLOBE</name>
<dbReference type="InterPro" id="IPR006343">
    <property type="entry name" value="DnaB/C_C"/>
</dbReference>
<feature type="domain" description="Phage replisome organiser N-terminal" evidence="4">
    <location>
        <begin position="6"/>
        <end position="125"/>
    </location>
</feature>
<feature type="compositionally biased region" description="Basic and acidic residues" evidence="2">
    <location>
        <begin position="380"/>
        <end position="411"/>
    </location>
</feature>
<feature type="compositionally biased region" description="Basic and acidic residues" evidence="2">
    <location>
        <begin position="225"/>
        <end position="276"/>
    </location>
</feature>
<proteinExistence type="inferred from homology"/>
<evidence type="ECO:0000259" key="3">
    <source>
        <dbReference type="Pfam" id="PF07261"/>
    </source>
</evidence>
<evidence type="ECO:0000256" key="2">
    <source>
        <dbReference type="SAM" id="MobiDB-lite"/>
    </source>
</evidence>
<dbReference type="NCBIfam" id="TIGR01714">
    <property type="entry name" value="phage_rep_org_N"/>
    <property type="match status" value="1"/>
</dbReference>
<sequence>MGDIRWVKFEVNMYDDTKLKIIDDLENRDSVHYFWTRFLVLCGKINRGGYLYITDFMPYTVKTLAIEFNRSVEEVKAAIKVLKKLEMIEFTVDKVFKIKNWEKHQNVEGMERYRQLNKERVANHRAKKKELNRNNNKEKNNNDVQDINEENNEKINNINVQTGENTSAFVEEIPNNGNDLENMNDNNEDNKCNVTGNFDNSDCNITVTPQIKKENKKEKKKKKESKREFENKDEDKKSIIESADKSKVQEVTEGADKTLTDNFSDDKSIESSEKTKINNSGQLTSSENEDTNYQESAKLLAYYENLTGILGGLNIGFLKVAIDTHGYKNVKMAINKALEVNKANMTYINGILKNWRREGYPKEEMEVKKNGVRSTGKNNNAEDKNEFAGFKPKEPRKLTEAERKKIEENLI</sequence>
<feature type="domain" description="DnaB/C C-terminal" evidence="3">
    <location>
        <begin position="327"/>
        <end position="359"/>
    </location>
</feature>
<dbReference type="SUPFAM" id="SSF158499">
    <property type="entry name" value="DnaD domain-like"/>
    <property type="match status" value="1"/>
</dbReference>
<dbReference type="PANTHER" id="PTHR37293">
    <property type="entry name" value="PHAGE REPLICATION PROTEIN-RELATED"/>
    <property type="match status" value="1"/>
</dbReference>
<feature type="compositionally biased region" description="Polar residues" evidence="2">
    <location>
        <begin position="277"/>
        <end position="286"/>
    </location>
</feature>
<gene>
    <name evidence="5" type="ORF">CBEIBR21_07190</name>
</gene>
<dbReference type="Proteomes" id="UP000190959">
    <property type="component" value="Unassembled WGS sequence"/>
</dbReference>
<dbReference type="Pfam" id="PF07261">
    <property type="entry name" value="DnaB_2"/>
    <property type="match status" value="1"/>
</dbReference>
<evidence type="ECO:0000256" key="1">
    <source>
        <dbReference type="ARBA" id="ARBA00093462"/>
    </source>
</evidence>
<dbReference type="InterPro" id="IPR034829">
    <property type="entry name" value="DnaD-like_sf"/>
</dbReference>
<evidence type="ECO:0000259" key="4">
    <source>
        <dbReference type="Pfam" id="PF09681"/>
    </source>
</evidence>
<reference evidence="5 6" key="1">
    <citation type="submission" date="2017-02" db="EMBL/GenBank/DDBJ databases">
        <title>Genome sequence of Clostridium beijerinckii Br21.</title>
        <authorList>
            <person name="Fonseca B.C."/>
            <person name="Guazzaroni M.E."/>
            <person name="Riano-Pachon D.M."/>
            <person name="Reginatto V."/>
        </authorList>
    </citation>
    <scope>NUCLEOTIDE SEQUENCE [LARGE SCALE GENOMIC DNA]</scope>
    <source>
        <strain evidence="5 6">Br21</strain>
    </source>
</reference>
<feature type="compositionally biased region" description="Low complexity" evidence="2">
    <location>
        <begin position="175"/>
        <end position="185"/>
    </location>
</feature>
<feature type="region of interest" description="Disordered" evidence="2">
    <location>
        <begin position="172"/>
        <end position="290"/>
    </location>
</feature>
<dbReference type="EMBL" id="MWMH01000002">
    <property type="protein sequence ID" value="OOP74273.1"/>
    <property type="molecule type" value="Genomic_DNA"/>
</dbReference>
<dbReference type="NCBIfam" id="TIGR01446">
    <property type="entry name" value="DnaD_dom"/>
    <property type="match status" value="1"/>
</dbReference>
<feature type="region of interest" description="Disordered" evidence="2">
    <location>
        <begin position="120"/>
        <end position="149"/>
    </location>
</feature>
<dbReference type="InterPro" id="IPR053162">
    <property type="entry name" value="DnaD"/>
</dbReference>
<feature type="region of interest" description="Disordered" evidence="2">
    <location>
        <begin position="366"/>
        <end position="411"/>
    </location>
</feature>
<comment type="caution">
    <text evidence="5">The sequence shown here is derived from an EMBL/GenBank/DDBJ whole genome shotgun (WGS) entry which is preliminary data.</text>
</comment>
<dbReference type="Pfam" id="PF09681">
    <property type="entry name" value="Phage_rep_org_N"/>
    <property type="match status" value="1"/>
</dbReference>
<dbReference type="Gene3D" id="1.10.10.630">
    <property type="entry name" value="DnaD domain-like"/>
    <property type="match status" value="1"/>
</dbReference>